<feature type="compositionally biased region" description="Basic and acidic residues" evidence="2">
    <location>
        <begin position="235"/>
        <end position="245"/>
    </location>
</feature>
<dbReference type="InterPro" id="IPR008907">
    <property type="entry name" value="TPP/p25"/>
</dbReference>
<evidence type="ECO:0000313" key="3">
    <source>
        <dbReference type="EMBL" id="CAJ1397020.1"/>
    </source>
</evidence>
<evidence type="ECO:0000256" key="1">
    <source>
        <dbReference type="ARBA" id="ARBA00010994"/>
    </source>
</evidence>
<dbReference type="GO" id="GO:0005874">
    <property type="term" value="C:microtubule"/>
    <property type="evidence" value="ECO:0007669"/>
    <property type="project" value="TreeGrafter"/>
</dbReference>
<dbReference type="Gene3D" id="1.10.238.10">
    <property type="entry name" value="EF-hand"/>
    <property type="match status" value="1"/>
</dbReference>
<reference evidence="3" key="1">
    <citation type="submission" date="2023-08" db="EMBL/GenBank/DDBJ databases">
        <authorList>
            <person name="Chen Y."/>
            <person name="Shah S."/>
            <person name="Dougan E. K."/>
            <person name="Thang M."/>
            <person name="Chan C."/>
        </authorList>
    </citation>
    <scope>NUCLEOTIDE SEQUENCE</scope>
</reference>
<gene>
    <name evidence="3" type="ORF">EVOR1521_LOCUS21125</name>
</gene>
<dbReference type="GO" id="GO:0032273">
    <property type="term" value="P:positive regulation of protein polymerization"/>
    <property type="evidence" value="ECO:0007669"/>
    <property type="project" value="TreeGrafter"/>
</dbReference>
<name>A0AA36J1Y3_9DINO</name>
<comment type="caution">
    <text evidence="3">The sequence shown here is derived from an EMBL/GenBank/DDBJ whole genome shotgun (WGS) entry which is preliminary data.</text>
</comment>
<dbReference type="GO" id="GO:0046785">
    <property type="term" value="P:microtubule polymerization"/>
    <property type="evidence" value="ECO:0007669"/>
    <property type="project" value="InterPro"/>
</dbReference>
<evidence type="ECO:0000313" key="4">
    <source>
        <dbReference type="Proteomes" id="UP001178507"/>
    </source>
</evidence>
<feature type="region of interest" description="Disordered" evidence="2">
    <location>
        <begin position="110"/>
        <end position="200"/>
    </location>
</feature>
<feature type="compositionally biased region" description="Basic and acidic residues" evidence="2">
    <location>
        <begin position="134"/>
        <end position="143"/>
    </location>
</feature>
<dbReference type="PANTHER" id="PTHR12932">
    <property type="entry name" value="P25 ALPHA-RELATED"/>
    <property type="match status" value="1"/>
</dbReference>
<dbReference type="Pfam" id="PF05517">
    <property type="entry name" value="p25-alpha"/>
    <property type="match status" value="1"/>
</dbReference>
<feature type="region of interest" description="Disordered" evidence="2">
    <location>
        <begin position="212"/>
        <end position="276"/>
    </location>
</feature>
<dbReference type="GO" id="GO:0001578">
    <property type="term" value="P:microtubule bundle formation"/>
    <property type="evidence" value="ECO:0007669"/>
    <property type="project" value="TreeGrafter"/>
</dbReference>
<dbReference type="Proteomes" id="UP001178507">
    <property type="component" value="Unassembled WGS sequence"/>
</dbReference>
<comment type="similarity">
    <text evidence="1">Belongs to the TPPP family.</text>
</comment>
<accession>A0AA36J1Y3</accession>
<dbReference type="SUPFAM" id="SSF47473">
    <property type="entry name" value="EF-hand"/>
    <property type="match status" value="1"/>
</dbReference>
<dbReference type="GO" id="GO:0015631">
    <property type="term" value="F:tubulin binding"/>
    <property type="evidence" value="ECO:0007669"/>
    <property type="project" value="InterPro"/>
</dbReference>
<keyword evidence="4" id="KW-1185">Reference proteome</keyword>
<dbReference type="AlphaFoldDB" id="A0AA36J1Y3"/>
<organism evidence="3 4">
    <name type="scientific">Effrenium voratum</name>
    <dbReference type="NCBI Taxonomy" id="2562239"/>
    <lineage>
        <taxon>Eukaryota</taxon>
        <taxon>Sar</taxon>
        <taxon>Alveolata</taxon>
        <taxon>Dinophyceae</taxon>
        <taxon>Suessiales</taxon>
        <taxon>Symbiodiniaceae</taxon>
        <taxon>Effrenium</taxon>
    </lineage>
</organism>
<evidence type="ECO:0000256" key="2">
    <source>
        <dbReference type="SAM" id="MobiDB-lite"/>
    </source>
</evidence>
<dbReference type="EMBL" id="CAUJNA010003250">
    <property type="protein sequence ID" value="CAJ1397020.1"/>
    <property type="molecule type" value="Genomic_DNA"/>
</dbReference>
<dbReference type="PANTHER" id="PTHR12932:SF9">
    <property type="entry name" value="TUBULIN POLYMERIZATION-PROMOTING PROTEIN HOMOLOG"/>
    <property type="match status" value="1"/>
</dbReference>
<dbReference type="InterPro" id="IPR011992">
    <property type="entry name" value="EF-hand-dom_pair"/>
</dbReference>
<proteinExistence type="inferred from homology"/>
<sequence>MLLDEDFTTVDADLIFAKVKGRGSRKIDFGTFKKALSEVAKKWNNMTQEQVEDIICLAAGPHYETSQVDPVADEAHGPARFYYDMTLYTGTHKYGGPSMHGNGIVDGAPSNFQEHVNRDREGEVAATAERRRRALAEAEENQRLGKSRSPGPHRRESRAQVRRPVSSLKGPERFFYDKNSYTGTHKHGGPSVTGNGLPKQGYEDLSELVRRDHVQDDELHRHRRTQEEPIEEERPDYAPRTEYAPRAEYVPPRPEDLPMLLGSPRRRRQQVEVKAASPKYTEYKETPWVMPASPPVAHKVMRTESGTMTSLGGSLGGTWMPAKIQTQPVMSPVLSPQVQHRPITVPRTVQSPVSPSWYTQPFVQQAPVMWPTAMR</sequence>
<protein>
    <submittedName>
        <fullName evidence="3">Uncharacterized protein</fullName>
    </submittedName>
</protein>